<comment type="caution">
    <text evidence="2">The sequence shown here is derived from an EMBL/GenBank/DDBJ whole genome shotgun (WGS) entry which is preliminary data.</text>
</comment>
<name>A0AAV3PMS0_LITER</name>
<evidence type="ECO:0000256" key="1">
    <source>
        <dbReference type="SAM" id="MobiDB-lite"/>
    </source>
</evidence>
<organism evidence="2 3">
    <name type="scientific">Lithospermum erythrorhizon</name>
    <name type="common">Purple gromwell</name>
    <name type="synonym">Lithospermum officinale var. erythrorhizon</name>
    <dbReference type="NCBI Taxonomy" id="34254"/>
    <lineage>
        <taxon>Eukaryota</taxon>
        <taxon>Viridiplantae</taxon>
        <taxon>Streptophyta</taxon>
        <taxon>Embryophyta</taxon>
        <taxon>Tracheophyta</taxon>
        <taxon>Spermatophyta</taxon>
        <taxon>Magnoliopsida</taxon>
        <taxon>eudicotyledons</taxon>
        <taxon>Gunneridae</taxon>
        <taxon>Pentapetalae</taxon>
        <taxon>asterids</taxon>
        <taxon>lamiids</taxon>
        <taxon>Boraginales</taxon>
        <taxon>Boraginaceae</taxon>
        <taxon>Boraginoideae</taxon>
        <taxon>Lithospermeae</taxon>
        <taxon>Lithospermum</taxon>
    </lineage>
</organism>
<dbReference type="AlphaFoldDB" id="A0AAV3PMS0"/>
<protein>
    <submittedName>
        <fullName evidence="2">Uncharacterized protein</fullName>
    </submittedName>
</protein>
<keyword evidence="3" id="KW-1185">Reference proteome</keyword>
<dbReference type="EMBL" id="BAABME010001801">
    <property type="protein sequence ID" value="GAA0151518.1"/>
    <property type="molecule type" value="Genomic_DNA"/>
</dbReference>
<reference evidence="2 3" key="1">
    <citation type="submission" date="2024-01" db="EMBL/GenBank/DDBJ databases">
        <title>The complete chloroplast genome sequence of Lithospermum erythrorhizon: insights into the phylogenetic relationship among Boraginaceae species and the maternal lineages of purple gromwells.</title>
        <authorList>
            <person name="Okada T."/>
            <person name="Watanabe K."/>
        </authorList>
    </citation>
    <scope>NUCLEOTIDE SEQUENCE [LARGE SCALE GENOMIC DNA]</scope>
</reference>
<dbReference type="Proteomes" id="UP001454036">
    <property type="component" value="Unassembled WGS sequence"/>
</dbReference>
<gene>
    <name evidence="2" type="ORF">LIER_10222</name>
</gene>
<feature type="compositionally biased region" description="Gly residues" evidence="1">
    <location>
        <begin position="89"/>
        <end position="102"/>
    </location>
</feature>
<proteinExistence type="predicted"/>
<sequence length="205" mass="22452">MGSKGKEHGEEHREGNAVCGSSRKVLWDISNATHTTNDGDGEYRLTVGSVRKYIALHEINLISEELFQVVVKQGRTSKRGIGRGEERGGVGQEEGGVIKGGPEGIVGCNFNEALGYGVHEQPKGLRRREHKGVTKLGGRRGLEHHFDQDKDMLSSGHGEMVWTKGATRERVYPEAGTFGDQSGKRDGKTTQHVVLPNLNRPQSSR</sequence>
<feature type="region of interest" description="Disordered" evidence="1">
    <location>
        <begin position="80"/>
        <end position="102"/>
    </location>
</feature>
<evidence type="ECO:0000313" key="3">
    <source>
        <dbReference type="Proteomes" id="UP001454036"/>
    </source>
</evidence>
<evidence type="ECO:0000313" key="2">
    <source>
        <dbReference type="EMBL" id="GAA0151518.1"/>
    </source>
</evidence>
<accession>A0AAV3PMS0</accession>
<feature type="region of interest" description="Disordered" evidence="1">
    <location>
        <begin position="173"/>
        <end position="205"/>
    </location>
</feature>